<dbReference type="SUPFAM" id="SSF46955">
    <property type="entry name" value="Putative DNA-binding domain"/>
    <property type="match status" value="1"/>
</dbReference>
<evidence type="ECO:0000256" key="1">
    <source>
        <dbReference type="SAM" id="MobiDB-lite"/>
    </source>
</evidence>
<dbReference type="OrthoDB" id="9801242at2"/>
<reference evidence="3" key="1">
    <citation type="submission" date="2018-05" db="EMBL/GenBank/DDBJ databases">
        <authorList>
            <person name="Du Z."/>
            <person name="Wang X."/>
        </authorList>
    </citation>
    <scope>NUCLEOTIDE SEQUENCE [LARGE SCALE GENOMIC DNA]</scope>
    <source>
        <strain evidence="3">WDS4C29</strain>
    </source>
</reference>
<dbReference type="PANTHER" id="PTHR36154">
    <property type="entry name" value="DNA-BINDING TRANSCRIPTIONAL ACTIVATOR ALPA"/>
    <property type="match status" value="1"/>
</dbReference>
<evidence type="ECO:0000313" key="3">
    <source>
        <dbReference type="Proteomes" id="UP000245293"/>
    </source>
</evidence>
<dbReference type="EMBL" id="QETF01000014">
    <property type="protein sequence ID" value="PWG16402.1"/>
    <property type="molecule type" value="Genomic_DNA"/>
</dbReference>
<proteinExistence type="predicted"/>
<comment type="caution">
    <text evidence="2">The sequence shown here is derived from an EMBL/GenBank/DDBJ whole genome shotgun (WGS) entry which is preliminary data.</text>
</comment>
<name>A0A2V1P5A5_9RHOB</name>
<dbReference type="InterPro" id="IPR009061">
    <property type="entry name" value="DNA-bd_dom_put_sf"/>
</dbReference>
<feature type="region of interest" description="Disordered" evidence="1">
    <location>
        <begin position="1"/>
        <end position="30"/>
    </location>
</feature>
<dbReference type="Proteomes" id="UP000245293">
    <property type="component" value="Unassembled WGS sequence"/>
</dbReference>
<gene>
    <name evidence="2" type="ORF">DFK10_11880</name>
</gene>
<dbReference type="InterPro" id="IPR052931">
    <property type="entry name" value="Prophage_regulatory_activator"/>
</dbReference>
<keyword evidence="3" id="KW-1185">Reference proteome</keyword>
<accession>A0A2V1P5A5</accession>
<organism evidence="2 3">
    <name type="scientific">Salibaculum griseiflavum</name>
    <dbReference type="NCBI Taxonomy" id="1914409"/>
    <lineage>
        <taxon>Bacteria</taxon>
        <taxon>Pseudomonadati</taxon>
        <taxon>Pseudomonadota</taxon>
        <taxon>Alphaproteobacteria</taxon>
        <taxon>Rhodobacterales</taxon>
        <taxon>Roseobacteraceae</taxon>
        <taxon>Salibaculum</taxon>
    </lineage>
</organism>
<protein>
    <submittedName>
        <fullName evidence="2">AlpA family transcriptional regulator</fullName>
    </submittedName>
</protein>
<dbReference type="PANTHER" id="PTHR36154:SF1">
    <property type="entry name" value="DNA-BINDING TRANSCRIPTIONAL ACTIVATOR ALPA"/>
    <property type="match status" value="1"/>
</dbReference>
<dbReference type="AlphaFoldDB" id="A0A2V1P5A5"/>
<dbReference type="Gene3D" id="1.10.238.160">
    <property type="match status" value="1"/>
</dbReference>
<sequence length="92" mass="10336">MKQRSPGAATPRALPSDIIEHSNTGVAQRPETSRLIRLPEVIALCGLARSTIYRDIRNGVFPAPVKLGRLSVWLEHEVHQWIEDRIEESRAA</sequence>
<dbReference type="InterPro" id="IPR010260">
    <property type="entry name" value="AlpA"/>
</dbReference>
<evidence type="ECO:0000313" key="2">
    <source>
        <dbReference type="EMBL" id="PWG16402.1"/>
    </source>
</evidence>
<dbReference type="Pfam" id="PF05930">
    <property type="entry name" value="Phage_AlpA"/>
    <property type="match status" value="1"/>
</dbReference>